<dbReference type="GO" id="GO:0005975">
    <property type="term" value="P:carbohydrate metabolic process"/>
    <property type="evidence" value="ECO:0007669"/>
    <property type="project" value="InterPro"/>
</dbReference>
<feature type="active site" description="Nucleophile" evidence="2">
    <location>
        <position position="11"/>
    </location>
</feature>
<evidence type="ECO:0000256" key="4">
    <source>
        <dbReference type="PIRSR" id="PIRSR610972-3"/>
    </source>
</evidence>
<feature type="binding site" evidence="4">
    <location>
        <position position="13"/>
    </location>
    <ligand>
        <name>Mg(2+)</name>
        <dbReference type="ChEBI" id="CHEBI:18420"/>
    </ligand>
</feature>
<comment type="similarity">
    <text evidence="1">Belongs to the HAD-like hydrolase superfamily. CbbY/CbbZ/Gph/YieH family.</text>
</comment>
<dbReference type="NCBIfam" id="TIGR02009">
    <property type="entry name" value="PGMB-YQAB-SF"/>
    <property type="match status" value="1"/>
</dbReference>
<name>A0A923LLQ1_9FIRM</name>
<dbReference type="CDD" id="cd02598">
    <property type="entry name" value="HAD_BPGM"/>
    <property type="match status" value="1"/>
</dbReference>
<dbReference type="NCBIfam" id="TIGR01990">
    <property type="entry name" value="bPGM"/>
    <property type="match status" value="1"/>
</dbReference>
<dbReference type="PRINTS" id="PR00413">
    <property type="entry name" value="HADHALOGNASE"/>
</dbReference>
<reference evidence="6" key="1">
    <citation type="submission" date="2020-08" db="EMBL/GenBank/DDBJ databases">
        <title>Genome public.</title>
        <authorList>
            <person name="Liu C."/>
            <person name="Sun Q."/>
        </authorList>
    </citation>
    <scope>NUCLEOTIDE SEQUENCE</scope>
    <source>
        <strain evidence="6">NSJ-55</strain>
    </source>
</reference>
<feature type="binding site" evidence="4">
    <location>
        <position position="11"/>
    </location>
    <ligand>
        <name>Mg(2+)</name>
        <dbReference type="ChEBI" id="CHEBI:18420"/>
    </ligand>
</feature>
<dbReference type="InterPro" id="IPR051806">
    <property type="entry name" value="HAD-like_SPP"/>
</dbReference>
<protein>
    <submittedName>
        <fullName evidence="6">Beta-phosphoglucomutase</fullName>
        <ecNumber evidence="6">5.4.2.6</ecNumber>
    </submittedName>
</protein>
<accession>A0A923LLQ1</accession>
<dbReference type="Gene3D" id="3.40.50.1000">
    <property type="entry name" value="HAD superfamily/HAD-like"/>
    <property type="match status" value="1"/>
</dbReference>
<evidence type="ECO:0000256" key="5">
    <source>
        <dbReference type="PIRSR" id="PIRSR610972-4"/>
    </source>
</evidence>
<dbReference type="EC" id="5.4.2.6" evidence="6"/>
<keyword evidence="7" id="KW-1185">Reference proteome</keyword>
<evidence type="ECO:0000256" key="1">
    <source>
        <dbReference type="ARBA" id="ARBA00006171"/>
    </source>
</evidence>
<feature type="binding site" evidence="3">
    <location>
        <begin position="46"/>
        <end position="51"/>
    </location>
    <ligand>
        <name>substrate</name>
    </ligand>
</feature>
<dbReference type="InterPro" id="IPR010972">
    <property type="entry name" value="Beta-PGM"/>
</dbReference>
<dbReference type="SFLD" id="SFLDG01135">
    <property type="entry name" value="C1.5.6:_HAD__Beta-PGM__Phospha"/>
    <property type="match status" value="1"/>
</dbReference>
<feature type="binding site" evidence="3">
    <location>
        <position position="27"/>
    </location>
    <ligand>
        <name>substrate</name>
    </ligand>
</feature>
<feature type="binding site" evidence="3">
    <location>
        <position position="54"/>
    </location>
    <ligand>
        <name>substrate</name>
    </ligand>
</feature>
<dbReference type="SFLD" id="SFLDS00003">
    <property type="entry name" value="Haloacid_Dehalogenase"/>
    <property type="match status" value="1"/>
</dbReference>
<keyword evidence="6" id="KW-0413">Isomerase</keyword>
<dbReference type="GO" id="GO:0008801">
    <property type="term" value="F:beta-phosphoglucomutase activity"/>
    <property type="evidence" value="ECO:0007669"/>
    <property type="project" value="UniProtKB-EC"/>
</dbReference>
<dbReference type="NCBIfam" id="TIGR01509">
    <property type="entry name" value="HAD-SF-IA-v3"/>
    <property type="match status" value="1"/>
</dbReference>
<feature type="binding site" evidence="3">
    <location>
        <position position="148"/>
    </location>
    <ligand>
        <name>substrate</name>
    </ligand>
</feature>
<dbReference type="SUPFAM" id="SSF56784">
    <property type="entry name" value="HAD-like"/>
    <property type="match status" value="1"/>
</dbReference>
<comment type="caution">
    <text evidence="6">The sequence shown here is derived from an EMBL/GenBank/DDBJ whole genome shotgun (WGS) entry which is preliminary data.</text>
</comment>
<dbReference type="PANTHER" id="PTHR43481:SF4">
    <property type="entry name" value="GLYCEROL-1-PHOSPHATE PHOSPHOHYDROLASE 1-RELATED"/>
    <property type="match status" value="1"/>
</dbReference>
<feature type="binding site" evidence="4">
    <location>
        <position position="173"/>
    </location>
    <ligand>
        <name>Mg(2+)</name>
        <dbReference type="ChEBI" id="CHEBI:18420"/>
    </ligand>
</feature>
<dbReference type="InterPro" id="IPR006439">
    <property type="entry name" value="HAD-SF_hydro_IA"/>
</dbReference>
<dbReference type="EMBL" id="JACOPF010000006">
    <property type="protein sequence ID" value="MBC5690608.1"/>
    <property type="molecule type" value="Genomic_DNA"/>
</dbReference>
<dbReference type="AlphaFoldDB" id="A0A923LLQ1"/>
<dbReference type="Gene3D" id="1.10.150.240">
    <property type="entry name" value="Putative phosphatase, domain 2"/>
    <property type="match status" value="1"/>
</dbReference>
<dbReference type="InterPro" id="IPR023214">
    <property type="entry name" value="HAD_sf"/>
</dbReference>
<feature type="binding site" evidence="4">
    <location>
        <position position="172"/>
    </location>
    <ligand>
        <name>Mg(2+)</name>
        <dbReference type="ChEBI" id="CHEBI:18420"/>
    </ligand>
</feature>
<feature type="site" description="Important for catalytic activity and assists the phosphoryl transfer reaction to Asp8 by balancing charge and orienting the reacting groups" evidence="5">
    <location>
        <position position="148"/>
    </location>
</feature>
<dbReference type="InterPro" id="IPR036412">
    <property type="entry name" value="HAD-like_sf"/>
</dbReference>
<dbReference type="PANTHER" id="PTHR43481">
    <property type="entry name" value="FRUCTOSE-1-PHOSPHATE PHOSPHATASE"/>
    <property type="match status" value="1"/>
</dbReference>
<organism evidence="6 7">
    <name type="scientific">Mediterraneibacter hominis</name>
    <dbReference type="NCBI Taxonomy" id="2763054"/>
    <lineage>
        <taxon>Bacteria</taxon>
        <taxon>Bacillati</taxon>
        <taxon>Bacillota</taxon>
        <taxon>Clostridia</taxon>
        <taxon>Lachnospirales</taxon>
        <taxon>Lachnospiraceae</taxon>
        <taxon>Mediterraneibacter</taxon>
    </lineage>
</organism>
<evidence type="ECO:0000256" key="3">
    <source>
        <dbReference type="PIRSR" id="PIRSR610972-2"/>
    </source>
</evidence>
<gene>
    <name evidence="6" type="primary">pgmB</name>
    <name evidence="6" type="ORF">H8S37_16980</name>
</gene>
<feature type="binding site" evidence="3">
    <location>
        <position position="79"/>
    </location>
    <ligand>
        <name>substrate</name>
    </ligand>
</feature>
<dbReference type="RefSeq" id="WP_186877259.1">
    <property type="nucleotide sequence ID" value="NZ_JACOPF010000006.1"/>
</dbReference>
<dbReference type="SFLD" id="SFLDG01129">
    <property type="entry name" value="C1.5:_HAD__Beta-PGM__Phosphata"/>
    <property type="match status" value="1"/>
</dbReference>
<keyword evidence="4" id="KW-0460">Magnesium</keyword>
<dbReference type="GO" id="GO:0000287">
    <property type="term" value="F:magnesium ion binding"/>
    <property type="evidence" value="ECO:0007669"/>
    <property type="project" value="InterPro"/>
</dbReference>
<keyword evidence="4" id="KW-0479">Metal-binding</keyword>
<dbReference type="InterPro" id="IPR023198">
    <property type="entry name" value="PGP-like_dom2"/>
</dbReference>
<feature type="binding site" evidence="3">
    <location>
        <begin position="11"/>
        <end position="13"/>
    </location>
    <ligand>
        <name>substrate</name>
    </ligand>
</feature>
<dbReference type="InterPro" id="IPR010976">
    <property type="entry name" value="B-phosphoglucomutase_hydrolase"/>
</dbReference>
<feature type="site" description="Important for catalytic activity and assists the phosphoryl transfer reaction to Asp8 by balancing charge and orienting the reacting groups" evidence="5">
    <location>
        <position position="117"/>
    </location>
</feature>
<evidence type="ECO:0000313" key="7">
    <source>
        <dbReference type="Proteomes" id="UP000652477"/>
    </source>
</evidence>
<feature type="active site" description="Proton donor/acceptor" evidence="2">
    <location>
        <position position="13"/>
    </location>
</feature>
<dbReference type="GO" id="GO:0050308">
    <property type="term" value="F:sugar-phosphatase activity"/>
    <property type="evidence" value="ECO:0007669"/>
    <property type="project" value="TreeGrafter"/>
</dbReference>
<dbReference type="Pfam" id="PF00702">
    <property type="entry name" value="Hydrolase"/>
    <property type="match status" value="1"/>
</dbReference>
<sequence length="218" mass="23895">MEEKIRGCIFDLDGVVVDTAKYHYAAWKKLADELGFYLSIEENEKLKGVSRMESLDIILKIGGIENCSQERKRLLAEKKNMYYLEMLSDMGPSEILPGIVELIKSLKMKGCRIALGSASKSAGMILKRLGIEELFDEIVDGNDIKHAKPHPEVFQTAAKKLGISYEKCMVVEDAKAGVEAAHACGMCCIGVGSSEALSAADFHVESTAELSNIFTVLV</sequence>
<dbReference type="Proteomes" id="UP000652477">
    <property type="component" value="Unassembled WGS sequence"/>
</dbReference>
<comment type="cofactor">
    <cofactor evidence="4">
        <name>Mg(2+)</name>
        <dbReference type="ChEBI" id="CHEBI:18420"/>
    </cofactor>
    <text evidence="4">Binds 2 magnesium ions per subunit.</text>
</comment>
<evidence type="ECO:0000256" key="2">
    <source>
        <dbReference type="PIRSR" id="PIRSR610972-1"/>
    </source>
</evidence>
<proteinExistence type="inferred from homology"/>
<evidence type="ECO:0000313" key="6">
    <source>
        <dbReference type="EMBL" id="MBC5690608.1"/>
    </source>
</evidence>